<reference evidence="2 3" key="1">
    <citation type="submission" date="2019-12" db="EMBL/GenBank/DDBJ databases">
        <title>Complete genome sequence of Algicella marina strain 9Alg 56(T) isolated from the red alga Tichocarpus crinitus.</title>
        <authorList>
            <person name="Kim S.-G."/>
            <person name="Nedashkovskaya O.I."/>
        </authorList>
    </citation>
    <scope>NUCLEOTIDE SEQUENCE [LARGE SCALE GENOMIC DNA]</scope>
    <source>
        <strain evidence="2 3">9Alg 56</strain>
    </source>
</reference>
<feature type="transmembrane region" description="Helical" evidence="1">
    <location>
        <begin position="279"/>
        <end position="297"/>
    </location>
</feature>
<name>A0A6P1T3E3_9RHOB</name>
<keyword evidence="1" id="KW-0812">Transmembrane</keyword>
<evidence type="ECO:0000313" key="2">
    <source>
        <dbReference type="EMBL" id="QHQ37248.1"/>
    </source>
</evidence>
<keyword evidence="1" id="KW-0472">Membrane</keyword>
<dbReference type="Pfam" id="PF01944">
    <property type="entry name" value="SpoIIM"/>
    <property type="match status" value="1"/>
</dbReference>
<gene>
    <name evidence="2" type="ORF">GO499_01150</name>
</gene>
<accession>A0A6P1T3E3</accession>
<keyword evidence="1" id="KW-1133">Transmembrane helix</keyword>
<keyword evidence="3" id="KW-1185">Reference proteome</keyword>
<organism evidence="2 3">
    <name type="scientific">Algicella marina</name>
    <dbReference type="NCBI Taxonomy" id="2683284"/>
    <lineage>
        <taxon>Bacteria</taxon>
        <taxon>Pseudomonadati</taxon>
        <taxon>Pseudomonadota</taxon>
        <taxon>Alphaproteobacteria</taxon>
        <taxon>Rhodobacterales</taxon>
        <taxon>Paracoccaceae</taxon>
        <taxon>Algicella</taxon>
    </lineage>
</organism>
<sequence length="332" mass="36131">MQDIRSARFRAEREDDWIRLDGLVTRVEKRGLSNLSFDEARELASLYRNTVNALSLAREISLDRALHAYLEALAARAYLAVYAPKKALGGMLWQLFSRGIPQAVRRSGFVLVMAFATMILGGVAGYLLFLEDPTWFNTIVPGGLAGERGILSSRDELEAVLTSGADGSLDRFSAFASYLFSHNTQIALFTFALGVVICVPSTLLTFYNGLVIGAFAALHADRGLAYELFAWLSVHGVTELSAIAIACAGGFHLGLAVLFPGQMTRRDALRHAGYDAVKLAILAAAMLVVAAVLEGFFRQIIQTPETRILVGWGIGGLWLAYFLFSGRGEDKS</sequence>
<dbReference type="EMBL" id="CP046620">
    <property type="protein sequence ID" value="QHQ37248.1"/>
    <property type="molecule type" value="Genomic_DNA"/>
</dbReference>
<dbReference type="AlphaFoldDB" id="A0A6P1T3E3"/>
<proteinExistence type="predicted"/>
<feature type="transmembrane region" description="Helical" evidence="1">
    <location>
        <begin position="108"/>
        <end position="129"/>
    </location>
</feature>
<evidence type="ECO:0000313" key="3">
    <source>
        <dbReference type="Proteomes" id="UP000464495"/>
    </source>
</evidence>
<feature type="transmembrane region" description="Helical" evidence="1">
    <location>
        <begin position="186"/>
        <end position="216"/>
    </location>
</feature>
<feature type="transmembrane region" description="Helical" evidence="1">
    <location>
        <begin position="228"/>
        <end position="259"/>
    </location>
</feature>
<dbReference type="Proteomes" id="UP000464495">
    <property type="component" value="Chromosome"/>
</dbReference>
<dbReference type="InterPro" id="IPR002798">
    <property type="entry name" value="SpoIIM-like"/>
</dbReference>
<dbReference type="KEGG" id="amaq:GO499_01150"/>
<feature type="transmembrane region" description="Helical" evidence="1">
    <location>
        <begin position="309"/>
        <end position="326"/>
    </location>
</feature>
<protein>
    <submittedName>
        <fullName evidence="2">Stage II sporulation protein M</fullName>
    </submittedName>
</protein>
<dbReference type="PANTHER" id="PTHR35337:SF1">
    <property type="entry name" value="SLR1478 PROTEIN"/>
    <property type="match status" value="1"/>
</dbReference>
<dbReference type="PANTHER" id="PTHR35337">
    <property type="entry name" value="SLR1478 PROTEIN"/>
    <property type="match status" value="1"/>
</dbReference>
<evidence type="ECO:0000256" key="1">
    <source>
        <dbReference type="SAM" id="Phobius"/>
    </source>
</evidence>